<dbReference type="EMBL" id="JAEPQZ010000017">
    <property type="protein sequence ID" value="KAG2172410.1"/>
    <property type="molecule type" value="Genomic_DNA"/>
</dbReference>
<protein>
    <recommendedName>
        <fullName evidence="5">Pentatricopeptide repeat-containing protein</fullName>
    </recommendedName>
</protein>
<dbReference type="Proteomes" id="UP000654370">
    <property type="component" value="Unassembled WGS sequence"/>
</dbReference>
<feature type="repeat" description="PPR" evidence="2">
    <location>
        <begin position="33"/>
        <end position="67"/>
    </location>
</feature>
<dbReference type="OrthoDB" id="185373at2759"/>
<evidence type="ECO:0008006" key="5">
    <source>
        <dbReference type="Google" id="ProtNLM"/>
    </source>
</evidence>
<evidence type="ECO:0000313" key="4">
    <source>
        <dbReference type="Proteomes" id="UP000654370"/>
    </source>
</evidence>
<dbReference type="InterPro" id="IPR011990">
    <property type="entry name" value="TPR-like_helical_dom_sf"/>
</dbReference>
<proteinExistence type="predicted"/>
<sequence>MVINMVDKSQKSTDMNLIWNVYYDAQRLNVPLNTVIYNTMLQALLKRQDHTQVHRVYKEMLDGGKQPSLYTYGMLMHSMSKQGDMAGFTKMLDIMQGRNMFPDFVGWSIIMHSLGRHGNSDGVERIYEFLIQSKVPINSRIINERLHAIICQKLTRTWTRSHRLNQLDKIWKEHFGVPPTSQDPVEYPRIKPDSASYTIMMKALSFDKPSKALSDIPKILQVMEQRGLQPGPLALIHYTSACLDCKDTVKAKEAISLFRDRYNVLANEKTWRRVLGSMASLQDISGIFWALDALTESKYVNHEPTIDRSIPRKRPARYKNEIKLQESHVRSPPNSFLNAVFVPKTQELLFTALLKLDTPIIERSATEHSNERVVMVWNKLSSSGVYIPLKVEQSIVVPGLLASGMHMHDIRQRIVRH</sequence>
<organism evidence="3 4">
    <name type="scientific">Mortierella isabellina</name>
    <name type="common">Filamentous fungus</name>
    <name type="synonym">Umbelopsis isabellina</name>
    <dbReference type="NCBI Taxonomy" id="91625"/>
    <lineage>
        <taxon>Eukaryota</taxon>
        <taxon>Fungi</taxon>
        <taxon>Fungi incertae sedis</taxon>
        <taxon>Mucoromycota</taxon>
        <taxon>Mucoromycotina</taxon>
        <taxon>Umbelopsidomycetes</taxon>
        <taxon>Umbelopsidales</taxon>
        <taxon>Umbelopsidaceae</taxon>
        <taxon>Umbelopsis</taxon>
    </lineage>
</organism>
<evidence type="ECO:0000256" key="2">
    <source>
        <dbReference type="PROSITE-ProRule" id="PRU00708"/>
    </source>
</evidence>
<keyword evidence="1" id="KW-0677">Repeat</keyword>
<dbReference type="InterPro" id="IPR002885">
    <property type="entry name" value="PPR_rpt"/>
</dbReference>
<dbReference type="AlphaFoldDB" id="A0A8H7PEF5"/>
<name>A0A8H7PEF5_MORIS</name>
<dbReference type="NCBIfam" id="TIGR00756">
    <property type="entry name" value="PPR"/>
    <property type="match status" value="2"/>
</dbReference>
<accession>A0A8H7PEF5</accession>
<gene>
    <name evidence="3" type="ORF">INT43_004952</name>
</gene>
<evidence type="ECO:0000256" key="1">
    <source>
        <dbReference type="ARBA" id="ARBA00022737"/>
    </source>
</evidence>
<comment type="caution">
    <text evidence="3">The sequence shown here is derived from an EMBL/GenBank/DDBJ whole genome shotgun (WGS) entry which is preliminary data.</text>
</comment>
<dbReference type="Pfam" id="PF01535">
    <property type="entry name" value="PPR"/>
    <property type="match status" value="1"/>
</dbReference>
<dbReference type="PANTHER" id="PTHR47942">
    <property type="entry name" value="TETRATRICOPEPTIDE REPEAT (TPR)-LIKE SUPERFAMILY PROTEIN-RELATED"/>
    <property type="match status" value="1"/>
</dbReference>
<dbReference type="InterPro" id="IPR051222">
    <property type="entry name" value="PPR/CCM1_RNA-binding"/>
</dbReference>
<evidence type="ECO:0000313" key="3">
    <source>
        <dbReference type="EMBL" id="KAG2172410.1"/>
    </source>
</evidence>
<dbReference type="PANTHER" id="PTHR47942:SF63">
    <property type="entry name" value="PENTATRICOPEPTIDE REPEAT-CONTAINING PROTEIN"/>
    <property type="match status" value="1"/>
</dbReference>
<reference evidence="3" key="1">
    <citation type="submission" date="2020-12" db="EMBL/GenBank/DDBJ databases">
        <title>Metabolic potential, ecology and presence of endohyphal bacteria is reflected in genomic diversity of Mucoromycotina.</title>
        <authorList>
            <person name="Muszewska A."/>
            <person name="Okrasinska A."/>
            <person name="Steczkiewicz K."/>
            <person name="Drgas O."/>
            <person name="Orlowska M."/>
            <person name="Perlinska-Lenart U."/>
            <person name="Aleksandrzak-Piekarczyk T."/>
            <person name="Szatraj K."/>
            <person name="Zielenkiewicz U."/>
            <person name="Pilsyk S."/>
            <person name="Malc E."/>
            <person name="Mieczkowski P."/>
            <person name="Kruszewska J.S."/>
            <person name="Biernat P."/>
            <person name="Pawlowska J."/>
        </authorList>
    </citation>
    <scope>NUCLEOTIDE SEQUENCE</scope>
    <source>
        <strain evidence="3">WA0000067209</strain>
    </source>
</reference>
<keyword evidence="4" id="KW-1185">Reference proteome</keyword>
<dbReference type="Pfam" id="PF13041">
    <property type="entry name" value="PPR_2"/>
    <property type="match status" value="1"/>
</dbReference>
<dbReference type="Gene3D" id="1.25.40.10">
    <property type="entry name" value="Tetratricopeptide repeat domain"/>
    <property type="match status" value="2"/>
</dbReference>
<dbReference type="PROSITE" id="PS51375">
    <property type="entry name" value="PPR"/>
    <property type="match status" value="1"/>
</dbReference>